<dbReference type="SMART" id="SM00411">
    <property type="entry name" value="BHL"/>
    <property type="match status" value="1"/>
</dbReference>
<evidence type="ECO:0000256" key="4">
    <source>
        <dbReference type="SAM" id="MobiDB-lite"/>
    </source>
</evidence>
<evidence type="ECO:0000256" key="2">
    <source>
        <dbReference type="ARBA" id="ARBA00023125"/>
    </source>
</evidence>
<dbReference type="PANTHER" id="PTHR33175:SF3">
    <property type="entry name" value="DNA-BINDING PROTEIN HU-BETA"/>
    <property type="match status" value="1"/>
</dbReference>
<dbReference type="SUPFAM" id="SSF47729">
    <property type="entry name" value="IHF-like DNA-binding proteins"/>
    <property type="match status" value="1"/>
</dbReference>
<dbReference type="PANTHER" id="PTHR33175">
    <property type="entry name" value="DNA-BINDING PROTEIN HU"/>
    <property type="match status" value="1"/>
</dbReference>
<dbReference type="InterPro" id="IPR020816">
    <property type="entry name" value="Histone-like_DNA-bd_CS"/>
</dbReference>
<feature type="compositionally biased region" description="Low complexity" evidence="4">
    <location>
        <begin position="118"/>
        <end position="135"/>
    </location>
</feature>
<proteinExistence type="inferred from homology"/>
<dbReference type="PRINTS" id="PR01727">
    <property type="entry name" value="DNABINDINGHU"/>
</dbReference>
<dbReference type="GO" id="GO:0030527">
    <property type="term" value="F:structural constituent of chromatin"/>
    <property type="evidence" value="ECO:0007669"/>
    <property type="project" value="InterPro"/>
</dbReference>
<dbReference type="EMBL" id="FOEE01000004">
    <property type="protein sequence ID" value="SEO77617.1"/>
    <property type="molecule type" value="Genomic_DNA"/>
</dbReference>
<sequence length="174" mass="17669">MNKSDLIAKMAERLDGDRTTAVAAVNGVLEEIESSVARGERVSLTGFGTFEGRERAARTGRNPRTGEAIQLDASVVPVFRAGTGFRALLTEARGEPTSRASAAGEGTDPTAGGKKSRVASSASAGSSAGVDAAADGSRKKGGKKARQQAAGKVDGSAVKAGKNKHGKKASKDAR</sequence>
<dbReference type="RefSeq" id="WP_170861016.1">
    <property type="nucleotide sequence ID" value="NZ_FOEE01000004.1"/>
</dbReference>
<keyword evidence="1" id="KW-0226">DNA condensation</keyword>
<evidence type="ECO:0000313" key="6">
    <source>
        <dbReference type="Proteomes" id="UP000198960"/>
    </source>
</evidence>
<feature type="region of interest" description="Disordered" evidence="4">
    <location>
        <begin position="90"/>
        <end position="174"/>
    </location>
</feature>
<evidence type="ECO:0000256" key="1">
    <source>
        <dbReference type="ARBA" id="ARBA00023067"/>
    </source>
</evidence>
<dbReference type="Pfam" id="PF00216">
    <property type="entry name" value="Bac_DNA_binding"/>
    <property type="match status" value="1"/>
</dbReference>
<dbReference type="Gene3D" id="4.10.520.10">
    <property type="entry name" value="IHF-like DNA-binding proteins"/>
    <property type="match status" value="1"/>
</dbReference>
<dbReference type="GO" id="GO:0005829">
    <property type="term" value="C:cytosol"/>
    <property type="evidence" value="ECO:0007669"/>
    <property type="project" value="TreeGrafter"/>
</dbReference>
<comment type="similarity">
    <text evidence="3">Belongs to the bacterial histone-like protein family.</text>
</comment>
<accession>A0A1H8SGD6</accession>
<reference evidence="6" key="1">
    <citation type="submission" date="2016-10" db="EMBL/GenBank/DDBJ databases">
        <authorList>
            <person name="Varghese N."/>
            <person name="Submissions S."/>
        </authorList>
    </citation>
    <scope>NUCLEOTIDE SEQUENCE [LARGE SCALE GENOMIC DNA]</scope>
    <source>
        <strain evidence="6">DSM 45413</strain>
    </source>
</reference>
<dbReference type="Proteomes" id="UP000198960">
    <property type="component" value="Unassembled WGS sequence"/>
</dbReference>
<dbReference type="InterPro" id="IPR010992">
    <property type="entry name" value="IHF-like_DNA-bd_dom_sf"/>
</dbReference>
<evidence type="ECO:0000313" key="5">
    <source>
        <dbReference type="EMBL" id="SEO77617.1"/>
    </source>
</evidence>
<dbReference type="PROSITE" id="PS00045">
    <property type="entry name" value="HISTONE_LIKE"/>
    <property type="match status" value="1"/>
</dbReference>
<protein>
    <submittedName>
        <fullName evidence="5">DNA-binding protein HU-beta</fullName>
    </submittedName>
</protein>
<keyword evidence="2 5" id="KW-0238">DNA-binding</keyword>
<keyword evidence="6" id="KW-1185">Reference proteome</keyword>
<dbReference type="GO" id="GO:0003677">
    <property type="term" value="F:DNA binding"/>
    <property type="evidence" value="ECO:0007669"/>
    <property type="project" value="UniProtKB-KW"/>
</dbReference>
<name>A0A1H8SGD6_9ACTN</name>
<evidence type="ECO:0000256" key="3">
    <source>
        <dbReference type="RuleBase" id="RU003939"/>
    </source>
</evidence>
<dbReference type="CDD" id="cd13831">
    <property type="entry name" value="HU"/>
    <property type="match status" value="1"/>
</dbReference>
<dbReference type="AlphaFoldDB" id="A0A1H8SGD6"/>
<gene>
    <name evidence="5" type="ORF">SAMN05660991_01685</name>
</gene>
<dbReference type="GO" id="GO:0030261">
    <property type="term" value="P:chromosome condensation"/>
    <property type="evidence" value="ECO:0007669"/>
    <property type="project" value="UniProtKB-KW"/>
</dbReference>
<dbReference type="InterPro" id="IPR000119">
    <property type="entry name" value="Hist_DNA-bd"/>
</dbReference>
<organism evidence="5 6">
    <name type="scientific">Trujillonella endophytica</name>
    <dbReference type="NCBI Taxonomy" id="673521"/>
    <lineage>
        <taxon>Bacteria</taxon>
        <taxon>Bacillati</taxon>
        <taxon>Actinomycetota</taxon>
        <taxon>Actinomycetes</taxon>
        <taxon>Geodermatophilales</taxon>
        <taxon>Geodermatophilaceae</taxon>
        <taxon>Trujillonella</taxon>
    </lineage>
</organism>
<dbReference type="STRING" id="673521.SAMN05660991_01685"/>